<sequence length="144" mass="16321">MGVMPRAQDVVIPLLRGDPRLSGVEIVSWVPDIDYRSFPMINIRRIGGVRNPKAPTLHSSPVIEMTAYTDARNKSQGLIDCEDLYETALEVLYDCVQEQRTTPAGRLQSITETFGATQFSSLYQDSWRIQGLIRLSLRRPRNNL</sequence>
<protein>
    <submittedName>
        <fullName evidence="1">Tail terminator</fullName>
    </submittedName>
</protein>
<dbReference type="RefSeq" id="YP_009005766.1">
    <property type="nucleotide sequence ID" value="NC_023564.1"/>
</dbReference>
<dbReference type="KEGG" id="vg:18502786"/>
<evidence type="ECO:0000313" key="2">
    <source>
        <dbReference type="Proteomes" id="UP000019119"/>
    </source>
</evidence>
<organism evidence="1 2">
    <name type="scientific">Mycobacterium phage EagleEye</name>
    <dbReference type="NCBI Taxonomy" id="1429759"/>
    <lineage>
        <taxon>Viruses</taxon>
        <taxon>Duplodnaviria</taxon>
        <taxon>Heunggongvirae</taxon>
        <taxon>Uroviricota</taxon>
        <taxon>Caudoviricetes</taxon>
        <taxon>Eagleeyevirus</taxon>
        <taxon>Eagleeyevirus eagleeye</taxon>
    </lineage>
</organism>
<accession>W0LMN7</accession>
<name>W0LMN7_9CAUD</name>
<reference evidence="1 2" key="1">
    <citation type="submission" date="2013-11" db="EMBL/GenBank/DDBJ databases">
        <authorList>
            <person name="Awa H."/>
            <person name="Bernal J.T."/>
            <person name="Coelho R.E."/>
            <person name="Culpepper S.C."/>
            <person name="Devaraju V.S."/>
            <person name="Higgins R.T."/>
            <person name="Husein A.J."/>
            <person name="Johnston E.M."/>
            <person name="Jung J.A."/>
            <person name="Kanani-Hendijani T.A."/>
            <person name="Knapp R.E."/>
            <person name="Lepiocha N."/>
            <person name="McCarter A.J."/>
            <person name="Merlau P.R."/>
            <person name="Monfared M.S."/>
            <person name="Olney H.P."/>
            <person name="Pineda M.R."/>
            <person name="Pizzini S.E."/>
            <person name="Roberson D.J."/>
            <person name="Rodriguez J."/>
            <person name="Simpson N.A."/>
            <person name="Stevens S.C."/>
            <person name="Stroub-Tahmassi C.A."/>
            <person name="Syed N."/>
            <person name="Torres S.E."/>
            <person name="Townsend C.W."/>
            <person name="White X.E."/>
            <person name="Willette C.E."/>
            <person name="Deming K.E."/>
            <person name="Simon S.E."/>
            <person name="Benjamin R.C."/>
            <person name="Hughes L.E."/>
            <person name="Hale R.H."/>
            <person name="Lamson-Kim T."/>
            <person name="Visi D.H."/>
            <person name="Allen M.S."/>
            <person name="Bradley K.W."/>
            <person name="Clarke D.Q."/>
            <person name="Lewis M.F."/>
            <person name="Barker L.P."/>
            <person name="Bailey C."/>
            <person name="Asai D.J."/>
            <person name="Garber M.L."/>
            <person name="Bowman C.A."/>
            <person name="Russell D.A."/>
            <person name="Pope W.H."/>
            <person name="Jacobs-Sera D."/>
            <person name="Hendrix R.W."/>
            <person name="Hatfull G.F."/>
        </authorList>
    </citation>
    <scope>NUCLEOTIDE SEQUENCE [LARGE SCALE GENOMIC DNA]</scope>
</reference>
<dbReference type="Proteomes" id="UP000019119">
    <property type="component" value="Segment"/>
</dbReference>
<proteinExistence type="predicted"/>
<dbReference type="OrthoDB" id="15306at10239"/>
<evidence type="ECO:0000313" key="1">
    <source>
        <dbReference type="EMBL" id="AHG23804.1"/>
    </source>
</evidence>
<gene>
    <name evidence="1" type="primary">24</name>
    <name evidence="1" type="ORF">PBI_EAGLEEYE_24</name>
</gene>
<dbReference type="EMBL" id="KF861510">
    <property type="protein sequence ID" value="AHG23804.1"/>
    <property type="molecule type" value="Genomic_DNA"/>
</dbReference>
<keyword evidence="2" id="KW-1185">Reference proteome</keyword>
<dbReference type="GeneID" id="18502786"/>